<dbReference type="Proteomes" id="UP000219193">
    <property type="component" value="Unassembled WGS sequence"/>
</dbReference>
<dbReference type="InterPro" id="IPR052514">
    <property type="entry name" value="SAM-dependent_MTase"/>
</dbReference>
<dbReference type="Gene3D" id="3.40.50.150">
    <property type="entry name" value="Vaccinia Virus protein VP39"/>
    <property type="match status" value="1"/>
</dbReference>
<dbReference type="Pfam" id="PF05050">
    <property type="entry name" value="Methyltransf_21"/>
    <property type="match status" value="1"/>
</dbReference>
<dbReference type="PANTHER" id="PTHR34203:SF15">
    <property type="entry name" value="SLL1173 PROTEIN"/>
    <property type="match status" value="1"/>
</dbReference>
<dbReference type="AlphaFoldDB" id="A0A285WZS0"/>
<feature type="domain" description="Methyltransferase FkbM" evidence="1">
    <location>
        <begin position="77"/>
        <end position="230"/>
    </location>
</feature>
<dbReference type="NCBIfam" id="TIGR01444">
    <property type="entry name" value="fkbM_fam"/>
    <property type="match status" value="1"/>
</dbReference>
<keyword evidence="2" id="KW-0808">Transferase</keyword>
<dbReference type="GO" id="GO:0032259">
    <property type="term" value="P:methylation"/>
    <property type="evidence" value="ECO:0007669"/>
    <property type="project" value="UniProtKB-KW"/>
</dbReference>
<dbReference type="SUPFAM" id="SSF53335">
    <property type="entry name" value="S-adenosyl-L-methionine-dependent methyltransferases"/>
    <property type="match status" value="1"/>
</dbReference>
<keyword evidence="3" id="KW-1185">Reference proteome</keyword>
<protein>
    <submittedName>
        <fullName evidence="2">Methyltransferase, FkbM family</fullName>
    </submittedName>
</protein>
<name>A0A285WZS0_9FLAO</name>
<dbReference type="InterPro" id="IPR006342">
    <property type="entry name" value="FkbM_mtfrase"/>
</dbReference>
<reference evidence="3" key="1">
    <citation type="submission" date="2017-09" db="EMBL/GenBank/DDBJ databases">
        <authorList>
            <person name="Varghese N."/>
            <person name="Submissions S."/>
        </authorList>
    </citation>
    <scope>NUCLEOTIDE SEQUENCE [LARGE SCALE GENOMIC DNA]</scope>
    <source>
        <strain evidence="3">CGMCC 1.12641</strain>
    </source>
</reference>
<dbReference type="InterPro" id="IPR029063">
    <property type="entry name" value="SAM-dependent_MTases_sf"/>
</dbReference>
<evidence type="ECO:0000313" key="2">
    <source>
        <dbReference type="EMBL" id="SOC78583.1"/>
    </source>
</evidence>
<proteinExistence type="predicted"/>
<gene>
    <name evidence="2" type="ORF">SAMN06296241_0093</name>
</gene>
<sequence length="263" mass="31214">MRKVAKKIFRDTKYYLWYNTFQKSLICTKRKNAGQILLFNNNFFYHHGRAFYDSYREIFQKKIYQFKPVSKNPTIIDCGANMGLSTLFFSKYYPDAMVIAFEPDSYVFPFLKKNMKSQILENVHLEEKAVWISESSLDFYTDKGLGGRLNKEYSGQKSTRVETVRLKEILTKKIDMLKLDIEGSEFDVLKDCEEKLYLVDHIFIEYHSTYNEGQHLDDILNLLKQSGFRYHLKESFSRNKPFVDHTLSCEKFDLAINIFGYRN</sequence>
<dbReference type="GO" id="GO:0008168">
    <property type="term" value="F:methyltransferase activity"/>
    <property type="evidence" value="ECO:0007669"/>
    <property type="project" value="UniProtKB-KW"/>
</dbReference>
<dbReference type="EMBL" id="OCMF01000001">
    <property type="protein sequence ID" value="SOC78583.1"/>
    <property type="molecule type" value="Genomic_DNA"/>
</dbReference>
<dbReference type="PANTHER" id="PTHR34203">
    <property type="entry name" value="METHYLTRANSFERASE, FKBM FAMILY PROTEIN"/>
    <property type="match status" value="1"/>
</dbReference>
<accession>A0A285WZS0</accession>
<evidence type="ECO:0000259" key="1">
    <source>
        <dbReference type="Pfam" id="PF05050"/>
    </source>
</evidence>
<organism evidence="2 3">
    <name type="scientific">Salinimicrobium sediminis</name>
    <dbReference type="NCBI Taxonomy" id="1343891"/>
    <lineage>
        <taxon>Bacteria</taxon>
        <taxon>Pseudomonadati</taxon>
        <taxon>Bacteroidota</taxon>
        <taxon>Flavobacteriia</taxon>
        <taxon>Flavobacteriales</taxon>
        <taxon>Flavobacteriaceae</taxon>
        <taxon>Salinimicrobium</taxon>
    </lineage>
</organism>
<evidence type="ECO:0000313" key="3">
    <source>
        <dbReference type="Proteomes" id="UP000219193"/>
    </source>
</evidence>
<keyword evidence="2" id="KW-0489">Methyltransferase</keyword>